<organism evidence="2 3">
    <name type="scientific">Tropicimonas isoalkanivorans</name>
    <dbReference type="NCBI Taxonomy" id="441112"/>
    <lineage>
        <taxon>Bacteria</taxon>
        <taxon>Pseudomonadati</taxon>
        <taxon>Pseudomonadota</taxon>
        <taxon>Alphaproteobacteria</taxon>
        <taxon>Rhodobacterales</taxon>
        <taxon>Roseobacteraceae</taxon>
        <taxon>Tropicimonas</taxon>
    </lineage>
</organism>
<dbReference type="OrthoDB" id="7868851at2"/>
<accession>A0A1I1HIL4</accession>
<gene>
    <name evidence="2" type="ORF">SAMN04488094_103170</name>
</gene>
<evidence type="ECO:0000313" key="2">
    <source>
        <dbReference type="EMBL" id="SFC23691.1"/>
    </source>
</evidence>
<dbReference type="RefSeq" id="WP_093360144.1">
    <property type="nucleotide sequence ID" value="NZ_FOLG01000003.1"/>
</dbReference>
<evidence type="ECO:0000256" key="1">
    <source>
        <dbReference type="SAM" id="SignalP"/>
    </source>
</evidence>
<evidence type="ECO:0000313" key="3">
    <source>
        <dbReference type="Proteomes" id="UP000198728"/>
    </source>
</evidence>
<proteinExistence type="predicted"/>
<dbReference type="EMBL" id="FOLG01000003">
    <property type="protein sequence ID" value="SFC23691.1"/>
    <property type="molecule type" value="Genomic_DNA"/>
</dbReference>
<dbReference type="STRING" id="441112.SAMN04488094_103170"/>
<reference evidence="2 3" key="1">
    <citation type="submission" date="2016-10" db="EMBL/GenBank/DDBJ databases">
        <authorList>
            <person name="de Groot N.N."/>
        </authorList>
    </citation>
    <scope>NUCLEOTIDE SEQUENCE [LARGE SCALE GENOMIC DNA]</scope>
    <source>
        <strain evidence="2 3">DSM 19548</strain>
    </source>
</reference>
<feature type="signal peptide" evidence="1">
    <location>
        <begin position="1"/>
        <end position="21"/>
    </location>
</feature>
<name>A0A1I1HIL4_9RHOB</name>
<dbReference type="AlphaFoldDB" id="A0A1I1HIL4"/>
<protein>
    <submittedName>
        <fullName evidence="2">Uncharacterized protein</fullName>
    </submittedName>
</protein>
<sequence>MPDKRLVAVVTALMMSALAPGADAEATLEQLETIDRLLSANDTRALWAYMQQYPELLSGEDELSLELRKFCNDVTLGRLSCHYVPGSSPAEAAGADAAAAQAGGVAASRAADVAGAVPY</sequence>
<feature type="chain" id="PRO_5011732865" evidence="1">
    <location>
        <begin position="22"/>
        <end position="119"/>
    </location>
</feature>
<keyword evidence="3" id="KW-1185">Reference proteome</keyword>
<keyword evidence="1" id="KW-0732">Signal</keyword>
<dbReference type="Proteomes" id="UP000198728">
    <property type="component" value="Unassembled WGS sequence"/>
</dbReference>